<sequence length="98" mass="11152">MDTRNLQNNHYLHHRDQTQNPTKAKQEPVKIKYISSPTFVRASNPIEFRAIVQELTGQNSEDRTSSDSYTMITNHGNLHKEMGTENADGGLSSTMRFS</sequence>
<evidence type="ECO:0000313" key="3">
    <source>
        <dbReference type="EMBL" id="KAB1200826.1"/>
    </source>
</evidence>
<dbReference type="InterPro" id="IPR039335">
    <property type="entry name" value="SIB1/2"/>
</dbReference>
<dbReference type="EMBL" id="RXIC02000122">
    <property type="protein sequence ID" value="KAB1200826.1"/>
    <property type="molecule type" value="Genomic_DNA"/>
</dbReference>
<evidence type="ECO:0000259" key="2">
    <source>
        <dbReference type="Pfam" id="PF05678"/>
    </source>
</evidence>
<comment type="caution">
    <text evidence="3">The sequence shown here is derived from an EMBL/GenBank/DDBJ whole genome shotgun (WGS) entry which is preliminary data.</text>
</comment>
<dbReference type="InterPro" id="IPR008889">
    <property type="entry name" value="VQ"/>
</dbReference>
<dbReference type="PANTHER" id="PTHR33624">
    <property type="entry name" value="SIGMA FACTOR BINDING PROTEIN 1, CHLOROPLASTIC"/>
    <property type="match status" value="1"/>
</dbReference>
<dbReference type="PANTHER" id="PTHR33624:SF17">
    <property type="entry name" value="OS07G0687400 PROTEIN"/>
    <property type="match status" value="1"/>
</dbReference>
<reference evidence="3 4" key="1">
    <citation type="journal article" date="2019" name="Plant Biotechnol. J.">
        <title>The red bayberry genome and genetic basis of sex determination.</title>
        <authorList>
            <person name="Jia H.M."/>
            <person name="Jia H.J."/>
            <person name="Cai Q.L."/>
            <person name="Wang Y."/>
            <person name="Zhao H.B."/>
            <person name="Yang W.F."/>
            <person name="Wang G.Y."/>
            <person name="Li Y.H."/>
            <person name="Zhan D.L."/>
            <person name="Shen Y.T."/>
            <person name="Niu Q.F."/>
            <person name="Chang L."/>
            <person name="Qiu J."/>
            <person name="Zhao L."/>
            <person name="Xie H.B."/>
            <person name="Fu W.Y."/>
            <person name="Jin J."/>
            <person name="Li X.W."/>
            <person name="Jiao Y."/>
            <person name="Zhou C.C."/>
            <person name="Tu T."/>
            <person name="Chai C.Y."/>
            <person name="Gao J.L."/>
            <person name="Fan L.J."/>
            <person name="van de Weg E."/>
            <person name="Wang J.Y."/>
            <person name="Gao Z.S."/>
        </authorList>
    </citation>
    <scope>NUCLEOTIDE SEQUENCE [LARGE SCALE GENOMIC DNA]</scope>
    <source>
        <tissue evidence="3">Leaves</tissue>
    </source>
</reference>
<feature type="compositionally biased region" description="Polar residues" evidence="1">
    <location>
        <begin position="66"/>
        <end position="76"/>
    </location>
</feature>
<protein>
    <recommendedName>
        <fullName evidence="2">VQ domain-containing protein</fullName>
    </recommendedName>
</protein>
<organism evidence="3 4">
    <name type="scientific">Morella rubra</name>
    <name type="common">Chinese bayberry</name>
    <dbReference type="NCBI Taxonomy" id="262757"/>
    <lineage>
        <taxon>Eukaryota</taxon>
        <taxon>Viridiplantae</taxon>
        <taxon>Streptophyta</taxon>
        <taxon>Embryophyta</taxon>
        <taxon>Tracheophyta</taxon>
        <taxon>Spermatophyta</taxon>
        <taxon>Magnoliopsida</taxon>
        <taxon>eudicotyledons</taxon>
        <taxon>Gunneridae</taxon>
        <taxon>Pentapetalae</taxon>
        <taxon>rosids</taxon>
        <taxon>fabids</taxon>
        <taxon>Fagales</taxon>
        <taxon>Myricaceae</taxon>
        <taxon>Morella</taxon>
    </lineage>
</organism>
<gene>
    <name evidence="3" type="ORF">CJ030_MR0G006185</name>
</gene>
<feature type="domain" description="VQ" evidence="2">
    <location>
        <begin position="34"/>
        <end position="60"/>
    </location>
</feature>
<feature type="region of interest" description="Disordered" evidence="1">
    <location>
        <begin position="57"/>
        <end position="98"/>
    </location>
</feature>
<dbReference type="AlphaFoldDB" id="A0A6A1UKY6"/>
<proteinExistence type="predicted"/>
<feature type="region of interest" description="Disordered" evidence="1">
    <location>
        <begin position="1"/>
        <end position="27"/>
    </location>
</feature>
<name>A0A6A1UKY6_9ROSI</name>
<evidence type="ECO:0000313" key="4">
    <source>
        <dbReference type="Proteomes" id="UP000516437"/>
    </source>
</evidence>
<keyword evidence="4" id="KW-1185">Reference proteome</keyword>
<evidence type="ECO:0000256" key="1">
    <source>
        <dbReference type="SAM" id="MobiDB-lite"/>
    </source>
</evidence>
<dbReference type="Proteomes" id="UP000516437">
    <property type="component" value="Unassembled WGS sequence"/>
</dbReference>
<dbReference type="Pfam" id="PF05678">
    <property type="entry name" value="VQ"/>
    <property type="match status" value="1"/>
</dbReference>
<dbReference type="OrthoDB" id="1929840at2759"/>
<accession>A0A6A1UKY6</accession>
<feature type="compositionally biased region" description="Polar residues" evidence="1">
    <location>
        <begin position="1"/>
        <end position="10"/>
    </location>
</feature>